<dbReference type="RefSeq" id="WP_111572805.1">
    <property type="nucleotide sequence ID" value="NZ_QLME01000019.1"/>
</dbReference>
<evidence type="ECO:0000313" key="8">
    <source>
        <dbReference type="Proteomes" id="UP000294697"/>
    </source>
</evidence>
<accession>A0A4V3G4S3</accession>
<keyword evidence="4" id="KW-0326">Glycosidase</keyword>
<dbReference type="InterPro" id="IPR051801">
    <property type="entry name" value="GH28_Enzymes"/>
</dbReference>
<dbReference type="Pfam" id="PF00295">
    <property type="entry name" value="Glyco_hydro_28"/>
    <property type="match status" value="1"/>
</dbReference>
<dbReference type="GO" id="GO:0004650">
    <property type="term" value="F:polygalacturonase activity"/>
    <property type="evidence" value="ECO:0007669"/>
    <property type="project" value="InterPro"/>
</dbReference>
<keyword evidence="7" id="KW-0456">Lyase</keyword>
<gene>
    <name evidence="7" type="ORF">C8C77_12029</name>
</gene>
<evidence type="ECO:0000259" key="6">
    <source>
        <dbReference type="Pfam" id="PF12708"/>
    </source>
</evidence>
<dbReference type="GO" id="GO:0016829">
    <property type="term" value="F:lyase activity"/>
    <property type="evidence" value="ECO:0007669"/>
    <property type="project" value="UniProtKB-KW"/>
</dbReference>
<dbReference type="InterPro" id="IPR011050">
    <property type="entry name" value="Pectin_lyase_fold/virulence"/>
</dbReference>
<dbReference type="InterPro" id="IPR024535">
    <property type="entry name" value="RHGA/B-epi-like_pectate_lyase"/>
</dbReference>
<dbReference type="InterPro" id="IPR006626">
    <property type="entry name" value="PbH1"/>
</dbReference>
<comment type="caution">
    <text evidence="7">The sequence shown here is derived from an EMBL/GenBank/DDBJ whole genome shotgun (WGS) entry which is preliminary data.</text>
</comment>
<dbReference type="GO" id="GO:0030599">
    <property type="term" value="F:pectinesterase activity"/>
    <property type="evidence" value="ECO:0007669"/>
    <property type="project" value="InterPro"/>
</dbReference>
<dbReference type="Pfam" id="PF12708">
    <property type="entry name" value="Pect-lyase_RHGA_epim"/>
    <property type="match status" value="1"/>
</dbReference>
<dbReference type="EMBL" id="SODA01000020">
    <property type="protein sequence ID" value="TDW01499.1"/>
    <property type="molecule type" value="Genomic_DNA"/>
</dbReference>
<dbReference type="OrthoDB" id="9795222at2"/>
<evidence type="ECO:0000256" key="3">
    <source>
        <dbReference type="ARBA" id="ARBA00023085"/>
    </source>
</evidence>
<dbReference type="PANTHER" id="PTHR31339">
    <property type="entry name" value="PECTIN LYASE-RELATED"/>
    <property type="match status" value="1"/>
</dbReference>
<protein>
    <submittedName>
        <fullName evidence="7">Pectate lyase-like protein</fullName>
    </submittedName>
</protein>
<dbReference type="InterPro" id="IPR000070">
    <property type="entry name" value="Pectinesterase_cat"/>
</dbReference>
<keyword evidence="3" id="KW-0063">Aspartyl esterase</keyword>
<feature type="domain" description="Pectinesterase catalytic" evidence="5">
    <location>
        <begin position="483"/>
        <end position="767"/>
    </location>
</feature>
<dbReference type="Proteomes" id="UP000294697">
    <property type="component" value="Unassembled WGS sequence"/>
</dbReference>
<proteinExistence type="inferred from homology"/>
<evidence type="ECO:0000256" key="1">
    <source>
        <dbReference type="ARBA" id="ARBA00008834"/>
    </source>
</evidence>
<keyword evidence="2" id="KW-0378">Hydrolase</keyword>
<dbReference type="GO" id="GO:0042545">
    <property type="term" value="P:cell wall modification"/>
    <property type="evidence" value="ECO:0007669"/>
    <property type="project" value="InterPro"/>
</dbReference>
<dbReference type="PANTHER" id="PTHR31339:SF9">
    <property type="entry name" value="PLASMIN AND FIBRONECTIN-BINDING PROTEIN A"/>
    <property type="match status" value="1"/>
</dbReference>
<dbReference type="SUPFAM" id="SSF51126">
    <property type="entry name" value="Pectin lyase-like"/>
    <property type="match status" value="2"/>
</dbReference>
<evidence type="ECO:0000259" key="5">
    <source>
        <dbReference type="Pfam" id="PF01095"/>
    </source>
</evidence>
<dbReference type="AlphaFoldDB" id="A0A4V3G4S3"/>
<dbReference type="InterPro" id="IPR012334">
    <property type="entry name" value="Pectin_lyas_fold"/>
</dbReference>
<reference evidence="7 8" key="1">
    <citation type="submission" date="2019-03" db="EMBL/GenBank/DDBJ databases">
        <title>Subsurface microbial communities from deep shales in Ohio and West Virginia, USA.</title>
        <authorList>
            <person name="Wrighton K."/>
        </authorList>
    </citation>
    <scope>NUCLEOTIDE SEQUENCE [LARGE SCALE GENOMIC DNA]</scope>
    <source>
        <strain evidence="7 8">MSL9.2</strain>
    </source>
</reference>
<dbReference type="Gene3D" id="2.160.20.10">
    <property type="entry name" value="Single-stranded right-handed beta-helix, Pectin lyase-like"/>
    <property type="match status" value="2"/>
</dbReference>
<comment type="similarity">
    <text evidence="1">Belongs to the glycosyl hydrolase 28 family.</text>
</comment>
<dbReference type="PROSITE" id="PS00502">
    <property type="entry name" value="POLYGALACTURONASE"/>
    <property type="match status" value="1"/>
</dbReference>
<feature type="domain" description="Rhamnogalacturonase A/B/Epimerase-like pectate lyase" evidence="6">
    <location>
        <begin position="27"/>
        <end position="135"/>
    </location>
</feature>
<evidence type="ECO:0000256" key="4">
    <source>
        <dbReference type="ARBA" id="ARBA00023295"/>
    </source>
</evidence>
<dbReference type="InterPro" id="IPR000743">
    <property type="entry name" value="Glyco_hydro_28"/>
</dbReference>
<evidence type="ECO:0000313" key="7">
    <source>
        <dbReference type="EMBL" id="TDW01499.1"/>
    </source>
</evidence>
<name>A0A4V3G4S3_9FIRM</name>
<dbReference type="Pfam" id="PF01095">
    <property type="entry name" value="Pectinesterase"/>
    <property type="match status" value="1"/>
</dbReference>
<dbReference type="SMART" id="SM00710">
    <property type="entry name" value="PbH1"/>
    <property type="match status" value="7"/>
</dbReference>
<dbReference type="GO" id="GO:0005975">
    <property type="term" value="P:carbohydrate metabolic process"/>
    <property type="evidence" value="ECO:0007669"/>
    <property type="project" value="InterPro"/>
</dbReference>
<sequence length="774" mass="87313">MDKETNKVSEIIEVSEIKEVEFKNQNFNILDYGAKKGGRIKNTEAINEAISACSSSGGGRVIVPSGLYLTGPINFAKNVNLHLEKGAIIKFSSQLENYKIVESEFEGEKNYRFQSPISANGLKNIAITGRGIIDGSGDQWRPVKKYKTTERQWQKLISSGGTVEETAECKIWWPSQKAAQGQELVHNLYKKREAGGKILPEAYREAGEYLRPVLLNFKKCKNILLEGVTFQNSPGWNLHPIMSENIILRQLTIRNPWYAQNGDGLDLDSCQNVLVEECDFDVGDDAICLKSGKNETGRMRNMPTENVFIRNCKVYHGHGGFVIGSEMSSGIKNIYVENCDFMGTDIGIRFKSTRGRGGIVENIYLSQIKMTKIKNEAVKFNLFYESNKKETEPKEVTVETPQFKNIYLKNINCLEADHAIYIKGLPEMPVRDINFEDIRMAAAKGLTVNYAENIELKNLDLTAKKEHLILTNSKNIKLNNYLFVAADGSGDCDTFAEAVNILEENNVINKVYIKNGCYKEKIVFPESLTDITFIGEDSENTILTYNDYARKIKDNDEEMGTFASASIFINGERLKFRNLSFVNTAKPRNKVGQAVAASIGGDRISFYNCQFKGNQDTLYTKSEGSLFFDDCYLEGDVDFIFGAATAYFNSCEIHSTGPGYITAASTPEAKEYGYIFKNCALSADLKKDSVFLGRPWRPYGSAVFIDCYLGQHIRSEGWNNWRDPEKEKTARYAEYNNYGPGADDRHRSDWIDILTAEEANHYNINKVFTDQSWI</sequence>
<organism evidence="7 8">
    <name type="scientific">Halanaerobium saccharolyticum</name>
    <dbReference type="NCBI Taxonomy" id="43595"/>
    <lineage>
        <taxon>Bacteria</taxon>
        <taxon>Bacillati</taxon>
        <taxon>Bacillota</taxon>
        <taxon>Clostridia</taxon>
        <taxon>Halanaerobiales</taxon>
        <taxon>Halanaerobiaceae</taxon>
        <taxon>Halanaerobium</taxon>
    </lineage>
</organism>
<evidence type="ECO:0000256" key="2">
    <source>
        <dbReference type="ARBA" id="ARBA00022801"/>
    </source>
</evidence>